<gene>
    <name evidence="4" type="ORF">CRV06_03060</name>
</gene>
<dbReference type="InterPro" id="IPR008995">
    <property type="entry name" value="Mo/tungstate-bd_C_term_dom"/>
</dbReference>
<feature type="domain" description="Mop" evidence="3">
    <location>
        <begin position="2"/>
        <end position="68"/>
    </location>
</feature>
<evidence type="ECO:0000256" key="2">
    <source>
        <dbReference type="PROSITE-ProRule" id="PRU01213"/>
    </source>
</evidence>
<name>A0A4V1LQ97_9BACT</name>
<evidence type="ECO:0000256" key="1">
    <source>
        <dbReference type="ARBA" id="ARBA00022505"/>
    </source>
</evidence>
<proteinExistence type="predicted"/>
<dbReference type="AlphaFoldDB" id="A0A4V1LQ97"/>
<keyword evidence="5" id="KW-1185">Reference proteome</keyword>
<dbReference type="Gene3D" id="2.40.50.100">
    <property type="match status" value="2"/>
</dbReference>
<dbReference type="GO" id="GO:0015689">
    <property type="term" value="P:molybdate ion transport"/>
    <property type="evidence" value="ECO:0007669"/>
    <property type="project" value="InterPro"/>
</dbReference>
<dbReference type="InterPro" id="IPR004606">
    <property type="entry name" value="Mop_domain"/>
</dbReference>
<comment type="caution">
    <text evidence="4">The sequence shown here is derived from an EMBL/GenBank/DDBJ whole genome shotgun (WGS) entry which is preliminary data.</text>
</comment>
<dbReference type="STRING" id="877500.GCA_000935065_03063"/>
<dbReference type="SUPFAM" id="SSF50331">
    <property type="entry name" value="MOP-like"/>
    <property type="match status" value="2"/>
</dbReference>
<dbReference type="EMBL" id="PDKO01000002">
    <property type="protein sequence ID" value="RXJ63938.1"/>
    <property type="molecule type" value="Genomic_DNA"/>
</dbReference>
<feature type="domain" description="Mop" evidence="3">
    <location>
        <begin position="72"/>
        <end position="137"/>
    </location>
</feature>
<evidence type="ECO:0000313" key="5">
    <source>
        <dbReference type="Proteomes" id="UP000290191"/>
    </source>
</evidence>
<protein>
    <submittedName>
        <fullName evidence="4">Molybdenum-pterin-binding protein</fullName>
    </submittedName>
</protein>
<dbReference type="PROSITE" id="PS51866">
    <property type="entry name" value="MOP"/>
    <property type="match status" value="2"/>
</dbReference>
<dbReference type="Pfam" id="PF03459">
    <property type="entry name" value="TOBE"/>
    <property type="match status" value="2"/>
</dbReference>
<accession>A0A4V1LQ97</accession>
<dbReference type="Proteomes" id="UP000290191">
    <property type="component" value="Unassembled WGS sequence"/>
</dbReference>
<evidence type="ECO:0000259" key="3">
    <source>
        <dbReference type="PROSITE" id="PS51866"/>
    </source>
</evidence>
<keyword evidence="1 2" id="KW-0500">Molybdenum</keyword>
<dbReference type="OrthoDB" id="9800709at2"/>
<organism evidence="4 5">
    <name type="scientific">Halarcobacter anaerophilus</name>
    <dbReference type="NCBI Taxonomy" id="877500"/>
    <lineage>
        <taxon>Bacteria</taxon>
        <taxon>Pseudomonadati</taxon>
        <taxon>Campylobacterota</taxon>
        <taxon>Epsilonproteobacteria</taxon>
        <taxon>Campylobacterales</taxon>
        <taxon>Arcobacteraceae</taxon>
        <taxon>Halarcobacter</taxon>
    </lineage>
</organism>
<dbReference type="RefSeq" id="WP_129081303.1">
    <property type="nucleotide sequence ID" value="NZ_CP041070.1"/>
</dbReference>
<dbReference type="InterPro" id="IPR005116">
    <property type="entry name" value="Transp-assoc_OB_typ1"/>
</dbReference>
<reference evidence="4 5" key="1">
    <citation type="submission" date="2017-10" db="EMBL/GenBank/DDBJ databases">
        <title>Genomics of the genus Arcobacter.</title>
        <authorList>
            <person name="Perez-Cataluna A."/>
            <person name="Figueras M.J."/>
        </authorList>
    </citation>
    <scope>NUCLEOTIDE SEQUENCE [LARGE SCALE GENOMIC DNA]</scope>
    <source>
        <strain evidence="4 5">DSM 24636</strain>
    </source>
</reference>
<sequence>MKTTARNELKGIVNEIIEGIVMAEVRVEVSPSIFISATITKEGFKNMGISLGDEVYVLIKASSMILSKRRMRATARNILKGKIEKIIKGAVNSEVKLSIGENLLCAVVTNEAIEELQLKEQEDIYAVFKASSVILVA</sequence>
<dbReference type="NCBIfam" id="TIGR00638">
    <property type="entry name" value="Mop"/>
    <property type="match status" value="1"/>
</dbReference>
<evidence type="ECO:0000313" key="4">
    <source>
        <dbReference type="EMBL" id="RXJ63938.1"/>
    </source>
</evidence>